<dbReference type="Proteomes" id="UP000595970">
    <property type="component" value="Segment"/>
</dbReference>
<dbReference type="PROSITE" id="PS51257">
    <property type="entry name" value="PROKAR_LIPOPROTEIN"/>
    <property type="match status" value="1"/>
</dbReference>
<organism evidence="1 2">
    <name type="scientific">Aeromonas phage T7-Ah</name>
    <dbReference type="NCBI Taxonomy" id="2759196"/>
    <lineage>
        <taxon>Viruses</taxon>
        <taxon>Duplodnaviria</taxon>
        <taxon>Heunggongvirae</taxon>
        <taxon>Uroviricota</taxon>
        <taxon>Caudoviricetes</taxon>
        <taxon>Autographivirales</taxon>
        <taxon>Autotranscriptaviridae</taxon>
        <taxon>Studiervirinae</taxon>
        <taxon>Armandvirus</taxon>
        <taxon>Armandvirus T7Ah</taxon>
    </lineage>
</organism>
<keyword evidence="2" id="KW-1185">Reference proteome</keyword>
<name>A0A7S6HSC6_9CAUD</name>
<evidence type="ECO:0000313" key="2">
    <source>
        <dbReference type="Proteomes" id="UP000595970"/>
    </source>
</evidence>
<dbReference type="EMBL" id="MT740748">
    <property type="protein sequence ID" value="QOC54782.1"/>
    <property type="molecule type" value="Genomic_DNA"/>
</dbReference>
<evidence type="ECO:0000313" key="1">
    <source>
        <dbReference type="EMBL" id="QOC54782.1"/>
    </source>
</evidence>
<sequence>MSSKLHNILVTGCLLAAVLLILSGCTVVMHSDHTELATEAKVAVEVMNGTL</sequence>
<proteinExistence type="predicted"/>
<protein>
    <submittedName>
        <fullName evidence="1">Uncharacterized protein</fullName>
    </submittedName>
</protein>
<accession>A0A7S6HSC6</accession>
<reference evidence="1 2" key="1">
    <citation type="journal article" date="2021" name="Arch.">
        <title>Characterization of bacteriophage T7-Ah reveals its lytic activity against a subset of both mesophilic and psychrophilic Aeromonas salmonicida strains.</title>
        <authorList>
            <person name="Leduc G.R."/>
            <person name="Paquet V.E."/>
            <person name="Vincent A.T."/>
            <person name="Charette S.J."/>
        </authorList>
    </citation>
    <scope>NUCLEOTIDE SEQUENCE [LARGE SCALE GENOMIC DNA]</scope>
</reference>